<evidence type="ECO:0000256" key="4">
    <source>
        <dbReference type="RuleBase" id="RU362030"/>
    </source>
</evidence>
<evidence type="ECO:0000256" key="1">
    <source>
        <dbReference type="ARBA" id="ARBA00008138"/>
    </source>
</evidence>
<dbReference type="SUPFAM" id="SSF53335">
    <property type="entry name" value="S-adenosyl-L-methionine-dependent methyltransferases"/>
    <property type="match status" value="1"/>
</dbReference>
<evidence type="ECO:0000313" key="5">
    <source>
        <dbReference type="EMBL" id="CTQ45394.1"/>
    </source>
</evidence>
<dbReference type="NCBIfam" id="TIGR00027">
    <property type="entry name" value="mthyl_TIGR00027"/>
    <property type="match status" value="1"/>
</dbReference>
<dbReference type="RefSeq" id="WP_055658434.1">
    <property type="nucleotide sequence ID" value="NZ_CXST01000002.1"/>
</dbReference>
<evidence type="ECO:0000313" key="6">
    <source>
        <dbReference type="Proteomes" id="UP000048926"/>
    </source>
</evidence>
<dbReference type="InterPro" id="IPR029063">
    <property type="entry name" value="SAM-dependent_MTases_sf"/>
</dbReference>
<evidence type="ECO:0000256" key="2">
    <source>
        <dbReference type="ARBA" id="ARBA00022603"/>
    </source>
</evidence>
<protein>
    <recommendedName>
        <fullName evidence="4">S-adenosyl-L-methionine-dependent methyltransferase</fullName>
        <ecNumber evidence="4">2.1.1.-</ecNumber>
    </recommendedName>
</protein>
<gene>
    <name evidence="5" type="ORF">LAL4801_03844</name>
</gene>
<comment type="function">
    <text evidence="4">Exhibits S-adenosyl-L-methionine-dependent methyltransferase activity.</text>
</comment>
<evidence type="ECO:0000256" key="3">
    <source>
        <dbReference type="ARBA" id="ARBA00022679"/>
    </source>
</evidence>
<dbReference type="GO" id="GO:0008168">
    <property type="term" value="F:methyltransferase activity"/>
    <property type="evidence" value="ECO:0007669"/>
    <property type="project" value="UniProtKB-UniRule"/>
</dbReference>
<proteinExistence type="inferred from homology"/>
<name>A0A0M6Y6S2_9HYPH</name>
<reference evidence="6" key="1">
    <citation type="submission" date="2015-07" db="EMBL/GenBank/DDBJ databases">
        <authorList>
            <person name="Rodrigo-Torres Lidia"/>
            <person name="Arahal R.David."/>
        </authorList>
    </citation>
    <scope>NUCLEOTIDE SEQUENCE [LARGE SCALE GENOMIC DNA]</scope>
    <source>
        <strain evidence="6">CECT 4801</strain>
    </source>
</reference>
<sequence length="298" mass="32724">MKENEASATAYAVLQGLLYVGRKPRYNGLVADDVLTAGQTILAATEEGRKRLRQLDSALFRTIVPLMETLLVPGLTLHYALRKRFIEDAVLSAIEAEGVTQVVNLGAGFDTLAWRLHERFPEVNFIEIDHPATGAAKAQALGEPMAAAENLHQLSVDFTRQTLAARLGGFSGFQPERTTLYICEGVMAYLTEEQVTEMLETLVTLSLGAAPWLVCTCVEPLEAPENNTGPLLGTYLRMKGESIHWRIAHGTIKSFLADRGYEMMDLGTVTEFKTRYLSGIDHGVTHGGEYGVLARARQ</sequence>
<dbReference type="GO" id="GO:0032259">
    <property type="term" value="P:methylation"/>
    <property type="evidence" value="ECO:0007669"/>
    <property type="project" value="UniProtKB-KW"/>
</dbReference>
<comment type="similarity">
    <text evidence="1 4">Belongs to the UPF0677 family.</text>
</comment>
<keyword evidence="2 4" id="KW-0489">Methyltransferase</keyword>
<keyword evidence="6" id="KW-1185">Reference proteome</keyword>
<organism evidence="5 6">
    <name type="scientific">Roseibium aggregatum</name>
    <dbReference type="NCBI Taxonomy" id="187304"/>
    <lineage>
        <taxon>Bacteria</taxon>
        <taxon>Pseudomonadati</taxon>
        <taxon>Pseudomonadota</taxon>
        <taxon>Alphaproteobacteria</taxon>
        <taxon>Hyphomicrobiales</taxon>
        <taxon>Stappiaceae</taxon>
        <taxon>Roseibium</taxon>
    </lineage>
</organism>
<dbReference type="EMBL" id="CXST01000002">
    <property type="protein sequence ID" value="CTQ45394.1"/>
    <property type="molecule type" value="Genomic_DNA"/>
</dbReference>
<dbReference type="Pfam" id="PF04072">
    <property type="entry name" value="LCM"/>
    <property type="match status" value="1"/>
</dbReference>
<dbReference type="AlphaFoldDB" id="A0A0M6Y6S2"/>
<dbReference type="EC" id="2.1.1.-" evidence="4"/>
<keyword evidence="4" id="KW-0949">S-adenosyl-L-methionine</keyword>
<dbReference type="InterPro" id="IPR011610">
    <property type="entry name" value="SAM_mthyl_Trfase_ML2640-like"/>
</dbReference>
<dbReference type="PANTHER" id="PTHR43619:SF2">
    <property type="entry name" value="S-ADENOSYL-L-METHIONINE-DEPENDENT METHYLTRANSFERASES SUPERFAMILY PROTEIN"/>
    <property type="match status" value="1"/>
</dbReference>
<accession>A0A0M6Y6S2</accession>
<dbReference type="PANTHER" id="PTHR43619">
    <property type="entry name" value="S-ADENOSYL-L-METHIONINE-DEPENDENT METHYLTRANSFERASE YKTD-RELATED"/>
    <property type="match status" value="1"/>
</dbReference>
<dbReference type="Proteomes" id="UP000048926">
    <property type="component" value="Unassembled WGS sequence"/>
</dbReference>
<dbReference type="InterPro" id="IPR007213">
    <property type="entry name" value="Ppm1/Ppm2/Tcmp"/>
</dbReference>
<keyword evidence="3 5" id="KW-0808">Transferase</keyword>
<dbReference type="Gene3D" id="3.40.50.150">
    <property type="entry name" value="Vaccinia Virus protein VP39"/>
    <property type="match status" value="1"/>
</dbReference>